<dbReference type="OrthoDB" id="7305308at2759"/>
<dbReference type="Gene3D" id="3.40.630.30">
    <property type="match status" value="1"/>
</dbReference>
<reference evidence="4 5" key="1">
    <citation type="journal article" date="2010" name="Cell">
        <title>The genome of Naegleria gruberi illuminates early eukaryotic versatility.</title>
        <authorList>
            <person name="Fritz-Laylin L.K."/>
            <person name="Prochnik S.E."/>
            <person name="Ginger M.L."/>
            <person name="Dacks J.B."/>
            <person name="Carpenter M.L."/>
            <person name="Field M.C."/>
            <person name="Kuo A."/>
            <person name="Paredez A."/>
            <person name="Chapman J."/>
            <person name="Pham J."/>
            <person name="Shu S."/>
            <person name="Neupane R."/>
            <person name="Cipriano M."/>
            <person name="Mancuso J."/>
            <person name="Tu H."/>
            <person name="Salamov A."/>
            <person name="Lindquist E."/>
            <person name="Shapiro H."/>
            <person name="Lucas S."/>
            <person name="Grigoriev I.V."/>
            <person name="Cande W.Z."/>
            <person name="Fulton C."/>
            <person name="Rokhsar D.S."/>
            <person name="Dawson S.C."/>
        </authorList>
    </citation>
    <scope>NUCLEOTIDE SEQUENCE [LARGE SCALE GENOMIC DNA]</scope>
    <source>
        <strain evidence="4 5">NEG-M</strain>
    </source>
</reference>
<dbReference type="AlphaFoldDB" id="D2VQ23"/>
<dbReference type="InterPro" id="IPR016181">
    <property type="entry name" value="Acyl_CoA_acyltransferase"/>
</dbReference>
<dbReference type="SUPFAM" id="SSF55729">
    <property type="entry name" value="Acyl-CoA N-acyltransferases (Nat)"/>
    <property type="match status" value="1"/>
</dbReference>
<proteinExistence type="predicted"/>
<keyword evidence="1 4" id="KW-0808">Transferase</keyword>
<keyword evidence="5" id="KW-1185">Reference proteome</keyword>
<dbReference type="PROSITE" id="PS51186">
    <property type="entry name" value="GNAT"/>
    <property type="match status" value="1"/>
</dbReference>
<evidence type="ECO:0000313" key="5">
    <source>
        <dbReference type="Proteomes" id="UP000006671"/>
    </source>
</evidence>
<organism evidence="5">
    <name type="scientific">Naegleria gruberi</name>
    <name type="common">Amoeba</name>
    <dbReference type="NCBI Taxonomy" id="5762"/>
    <lineage>
        <taxon>Eukaryota</taxon>
        <taxon>Discoba</taxon>
        <taxon>Heterolobosea</taxon>
        <taxon>Tetramitia</taxon>
        <taxon>Eutetramitia</taxon>
        <taxon>Vahlkampfiidae</taxon>
        <taxon>Naegleria</taxon>
    </lineage>
</organism>
<dbReference type="EMBL" id="GG738888">
    <property type="protein sequence ID" value="EFC41104.1"/>
    <property type="molecule type" value="Genomic_DNA"/>
</dbReference>
<dbReference type="InterPro" id="IPR000182">
    <property type="entry name" value="GNAT_dom"/>
</dbReference>
<dbReference type="VEuPathDB" id="AmoebaDB:NAEGRDRAFT_80840"/>
<dbReference type="Pfam" id="PF00583">
    <property type="entry name" value="Acetyltransf_1"/>
    <property type="match status" value="1"/>
</dbReference>
<dbReference type="InParanoid" id="D2VQ23"/>
<dbReference type="CDD" id="cd04301">
    <property type="entry name" value="NAT_SF"/>
    <property type="match status" value="1"/>
</dbReference>
<dbReference type="PANTHER" id="PTHR10545">
    <property type="entry name" value="DIAMINE N-ACETYLTRANSFERASE"/>
    <property type="match status" value="1"/>
</dbReference>
<accession>D2VQ23</accession>
<dbReference type="RefSeq" id="XP_002673848.1">
    <property type="nucleotide sequence ID" value="XM_002673802.1"/>
</dbReference>
<dbReference type="PANTHER" id="PTHR10545:SF29">
    <property type="entry name" value="GH14572P-RELATED"/>
    <property type="match status" value="1"/>
</dbReference>
<evidence type="ECO:0000256" key="2">
    <source>
        <dbReference type="ARBA" id="ARBA00023315"/>
    </source>
</evidence>
<evidence type="ECO:0000259" key="3">
    <source>
        <dbReference type="PROSITE" id="PS51186"/>
    </source>
</evidence>
<protein>
    <submittedName>
        <fullName evidence="4">N-acetyltransferase</fullName>
    </submittedName>
</protein>
<sequence length="175" mass="20263">MSSNSFTIHQLQPLNPNHENIHSTQNKLHENLLVLLKEQFESENRMEEDANLHLESFLDNMKNTGMISNTFWVLIVENDEREACGFICLCFLPKLNKKNGYLYVDELFVREKFRRCGIASILLDETKKIAKNLNMAGVRLLVRNENLKAQALYQKSGFSLSETLFGQFIPPKNNQ</sequence>
<name>D2VQ23_NAEGR</name>
<dbReference type="GO" id="GO:0008080">
    <property type="term" value="F:N-acetyltransferase activity"/>
    <property type="evidence" value="ECO:0007669"/>
    <property type="project" value="TreeGrafter"/>
</dbReference>
<dbReference type="InterPro" id="IPR051016">
    <property type="entry name" value="Diverse_Substrate_AcTransf"/>
</dbReference>
<dbReference type="GeneID" id="8855974"/>
<evidence type="ECO:0000256" key="1">
    <source>
        <dbReference type="ARBA" id="ARBA00022679"/>
    </source>
</evidence>
<keyword evidence="2" id="KW-0012">Acyltransferase</keyword>
<dbReference type="Proteomes" id="UP000006671">
    <property type="component" value="Unassembled WGS sequence"/>
</dbReference>
<evidence type="ECO:0000313" key="4">
    <source>
        <dbReference type="EMBL" id="EFC41104.1"/>
    </source>
</evidence>
<feature type="domain" description="N-acetyltransferase" evidence="3">
    <location>
        <begin position="19"/>
        <end position="175"/>
    </location>
</feature>
<gene>
    <name evidence="4" type="ORF">NAEGRDRAFT_80840</name>
</gene>
<dbReference type="KEGG" id="ngr:NAEGRDRAFT_80840"/>